<dbReference type="EMBL" id="BAAADU010000002">
    <property type="protein sequence ID" value="GAA0644111.1"/>
    <property type="molecule type" value="Genomic_DNA"/>
</dbReference>
<dbReference type="GeneID" id="68572642"/>
<sequence>MLTLVGTRLADPGTEFVYRGEASTCEGCPYRKQCLNLTEGVRYEVTDVRKNGQELDCGVHDGGVVAVDVEPASVRANVPSKGAYAGSKGQLLGPCPHTECPSHEYCEPMGVDFDENRKIEEIVGDPPHDYCALGRELTLVEFAPEGD</sequence>
<evidence type="ECO:0000313" key="3">
    <source>
        <dbReference type="EMBL" id="GAA0644111.1"/>
    </source>
</evidence>
<keyword evidence="4" id="KW-1185">Reference proteome</keyword>
<dbReference type="PIRSF" id="PIRSF006595">
    <property type="entry name" value="UCP006595"/>
    <property type="match status" value="1"/>
</dbReference>
<gene>
    <name evidence="3" type="ORF">GCM10009019_02480</name>
</gene>
<evidence type="ECO:0000256" key="1">
    <source>
        <dbReference type="ARBA" id="ARBA00010824"/>
    </source>
</evidence>
<dbReference type="InterPro" id="IPR005369">
    <property type="entry name" value="UPF0179"/>
</dbReference>
<dbReference type="Proteomes" id="UP001500194">
    <property type="component" value="Unassembled WGS sequence"/>
</dbReference>
<dbReference type="PANTHER" id="PTHR40699">
    <property type="entry name" value="UPF0179 PROTEIN MJ1627"/>
    <property type="match status" value="1"/>
</dbReference>
<comment type="similarity">
    <text evidence="1 2">Belongs to the UPF0179 family.</text>
</comment>
<evidence type="ECO:0000313" key="4">
    <source>
        <dbReference type="Proteomes" id="UP001500194"/>
    </source>
</evidence>
<dbReference type="Pfam" id="PF03684">
    <property type="entry name" value="UPF0179"/>
    <property type="match status" value="1"/>
</dbReference>
<reference evidence="3 4" key="1">
    <citation type="journal article" date="2019" name="Int. J. Syst. Evol. Microbiol.">
        <title>The Global Catalogue of Microorganisms (GCM) 10K type strain sequencing project: providing services to taxonomists for standard genome sequencing and annotation.</title>
        <authorList>
            <consortium name="The Broad Institute Genomics Platform"/>
            <consortium name="The Broad Institute Genome Sequencing Center for Infectious Disease"/>
            <person name="Wu L."/>
            <person name="Ma J."/>
        </authorList>
    </citation>
    <scope>NUCLEOTIDE SEQUENCE [LARGE SCALE GENOMIC DNA]</scope>
    <source>
        <strain evidence="3 4">JCM 16327</strain>
    </source>
</reference>
<evidence type="ECO:0000256" key="2">
    <source>
        <dbReference type="HAMAP-Rule" id="MF_00498"/>
    </source>
</evidence>
<accession>A0AAV3SYM9</accession>
<organism evidence="3 4">
    <name type="scientific">Salarchaeum japonicum</name>
    <dbReference type="NCBI Taxonomy" id="555573"/>
    <lineage>
        <taxon>Archaea</taxon>
        <taxon>Methanobacteriati</taxon>
        <taxon>Methanobacteriota</taxon>
        <taxon>Stenosarchaea group</taxon>
        <taxon>Halobacteria</taxon>
        <taxon>Halobacteriales</taxon>
        <taxon>Halobacteriaceae</taxon>
    </lineage>
</organism>
<name>A0AAV3SYM9_9EURY</name>
<dbReference type="AlphaFoldDB" id="A0AAV3SYM9"/>
<protein>
    <recommendedName>
        <fullName evidence="2">UPF0179 protein GCM10009019_02480</fullName>
    </recommendedName>
</protein>
<comment type="caution">
    <text evidence="3">The sequence shown here is derived from an EMBL/GenBank/DDBJ whole genome shotgun (WGS) entry which is preliminary data.</text>
</comment>
<proteinExistence type="inferred from homology"/>
<dbReference type="RefSeq" id="WP_227262031.1">
    <property type="nucleotide sequence ID" value="NZ_BAAADU010000002.1"/>
</dbReference>
<dbReference type="HAMAP" id="MF_00498">
    <property type="entry name" value="UPF0179"/>
    <property type="match status" value="1"/>
</dbReference>
<dbReference type="PANTHER" id="PTHR40699:SF1">
    <property type="entry name" value="UPF0179 PROTEIN MJ1627"/>
    <property type="match status" value="1"/>
</dbReference>